<dbReference type="AlphaFoldDB" id="A0A093VJG2"/>
<feature type="compositionally biased region" description="Polar residues" evidence="2">
    <location>
        <begin position="660"/>
        <end position="677"/>
    </location>
</feature>
<dbReference type="EMBL" id="JPOX01000003">
    <property type="protein sequence ID" value="KFX52305.1"/>
    <property type="molecule type" value="Genomic_DNA"/>
</dbReference>
<keyword evidence="1" id="KW-0175">Coiled coil</keyword>
<evidence type="ECO:0000256" key="2">
    <source>
        <dbReference type="SAM" id="MobiDB-lite"/>
    </source>
</evidence>
<feature type="region of interest" description="Disordered" evidence="2">
    <location>
        <begin position="234"/>
        <end position="264"/>
    </location>
</feature>
<dbReference type="eggNOG" id="ENOG502SS15">
    <property type="taxonomic scope" value="Eukaryota"/>
</dbReference>
<accession>A0A093VJG2</accession>
<feature type="compositionally biased region" description="Polar residues" evidence="2">
    <location>
        <begin position="241"/>
        <end position="255"/>
    </location>
</feature>
<sequence length="737" mass="82669">MVPKTRAMTGSTSSRKRSHVASSELQSRSTASGLSEADAVTRQDGNQIANQTTGSPQTPKRRQKRARFSDPGPSSITRRPSGTTGLTPAMGHAGIDGRRRSSGAQTPSRPSRRQSAPVFLSETLMDPELVGRTEPITVQFTPFRQILDARARRRLVRSGLSDVMNRFDSEKKDLKKAAAEIESLQKKLGSYESAQASGAHDNNIFNDNFETILIDDDTVDGTMVMSDSPTFNRYGDAHGLSSDNSASPEETSPITPHTGFSHPVSIMDDQSSEELRMMAEDLAAARKEKQDLFNEWRKLNPLSSTEPEAEATTPPADFMKQIVPRLEAALRTESDLTQVLKATQDELNQMGFSGPNIDAILAQMRDTFESAREELKGYRSEEKLPPRFNGKVILKAFIIHLRQVSNALILEHKAKMTVCEAHDSLRQQFDYTLILLDKERTKVRNFEGSKEDDAEDMLRVRMRLQEVERALKEKEDSIAKLNTALKKYYKDQETHENIISELEKQQQEEQHISKRRIKDLEDSVNSITNIADYRSKTIEEFKKSLIEKEKELADLAKHVGNLIEENKKLVDRIVERDQKIGHLNTRIADVSTELQSTQADLAKTEELNKMLQAHNKQHVEARDRIEALFQNSMSKFAKVFDIERKNEKRREITEKILIGTDSNNAQSEPSLPTNSPLKKSLNGALENVRLGRGKDRRTLSSSELGLDSGIGGSEPQTDVPASDAFLEAIDEEDASVE</sequence>
<organism evidence="3">
    <name type="scientific">Talaromyces marneffei PM1</name>
    <dbReference type="NCBI Taxonomy" id="1077442"/>
    <lineage>
        <taxon>Eukaryota</taxon>
        <taxon>Fungi</taxon>
        <taxon>Dikarya</taxon>
        <taxon>Ascomycota</taxon>
        <taxon>Pezizomycotina</taxon>
        <taxon>Eurotiomycetes</taxon>
        <taxon>Eurotiomycetidae</taxon>
        <taxon>Eurotiales</taxon>
        <taxon>Trichocomaceae</taxon>
        <taxon>Talaromyces</taxon>
        <taxon>Talaromyces sect. Talaromyces</taxon>
    </lineage>
</organism>
<feature type="coiled-coil region" evidence="1">
    <location>
        <begin position="457"/>
        <end position="505"/>
    </location>
</feature>
<proteinExistence type="predicted"/>
<reference evidence="3" key="1">
    <citation type="journal article" date="2014" name="PLoS Genet.">
        <title>Signature Gene Expression Reveals Novel Clues to the Molecular Mechanisms of Dimorphic Transition in Penicillium marneffei.</title>
        <authorList>
            <person name="Yang E."/>
            <person name="Wang G."/>
            <person name="Cai J."/>
            <person name="Woo P.C."/>
            <person name="Lau S.K."/>
            <person name="Yuen K.-Y."/>
            <person name="Chow W.-N."/>
            <person name="Lin X."/>
        </authorList>
    </citation>
    <scope>NUCLEOTIDE SEQUENCE [LARGE SCALE GENOMIC DNA]</scope>
    <source>
        <strain evidence="3">PM1</strain>
    </source>
</reference>
<feature type="coiled-coil region" evidence="1">
    <location>
        <begin position="164"/>
        <end position="194"/>
    </location>
</feature>
<evidence type="ECO:0000256" key="1">
    <source>
        <dbReference type="SAM" id="Coils"/>
    </source>
</evidence>
<comment type="caution">
    <text evidence="3">The sequence shown here is derived from an EMBL/GenBank/DDBJ whole genome shotgun (WGS) entry which is preliminary data.</text>
</comment>
<feature type="coiled-coil region" evidence="1">
    <location>
        <begin position="538"/>
        <end position="631"/>
    </location>
</feature>
<feature type="compositionally biased region" description="Polar residues" evidence="2">
    <location>
        <begin position="20"/>
        <end position="33"/>
    </location>
</feature>
<feature type="compositionally biased region" description="Acidic residues" evidence="2">
    <location>
        <begin position="728"/>
        <end position="737"/>
    </location>
</feature>
<protein>
    <submittedName>
        <fullName evidence="3">Puff II/9-1 protein</fullName>
    </submittedName>
</protein>
<dbReference type="HOGENOM" id="CLU_369643_0_0_1"/>
<feature type="compositionally biased region" description="Polar residues" evidence="2">
    <location>
        <begin position="43"/>
        <end position="58"/>
    </location>
</feature>
<feature type="region of interest" description="Disordered" evidence="2">
    <location>
        <begin position="657"/>
        <end position="737"/>
    </location>
</feature>
<gene>
    <name evidence="3" type="ORF">GQ26_0032080</name>
</gene>
<feature type="region of interest" description="Disordered" evidence="2">
    <location>
        <begin position="1"/>
        <end position="118"/>
    </location>
</feature>
<evidence type="ECO:0000313" key="3">
    <source>
        <dbReference type="EMBL" id="KFX52305.1"/>
    </source>
</evidence>
<feature type="compositionally biased region" description="Polar residues" evidence="2">
    <location>
        <begin position="72"/>
        <end position="86"/>
    </location>
</feature>
<name>A0A093VJG2_TALMA</name>